<dbReference type="EMBL" id="JBIYSL010000001">
    <property type="protein sequence ID" value="MFK0521521.1"/>
    <property type="molecule type" value="Genomic_DNA"/>
</dbReference>
<evidence type="ECO:0000256" key="1">
    <source>
        <dbReference type="SAM" id="Phobius"/>
    </source>
</evidence>
<protein>
    <submittedName>
        <fullName evidence="2">Uncharacterized protein</fullName>
    </submittedName>
</protein>
<evidence type="ECO:0000313" key="3">
    <source>
        <dbReference type="Proteomes" id="UP001618531"/>
    </source>
</evidence>
<proteinExistence type="predicted"/>
<evidence type="ECO:0000313" key="2">
    <source>
        <dbReference type="EMBL" id="MFK0521521.1"/>
    </source>
</evidence>
<dbReference type="Proteomes" id="UP001618531">
    <property type="component" value="Unassembled WGS sequence"/>
</dbReference>
<accession>A0ABW8HPD6</accession>
<name>A0ABW8HPD6_9BACL</name>
<keyword evidence="1" id="KW-0812">Transmembrane</keyword>
<feature type="transmembrane region" description="Helical" evidence="1">
    <location>
        <begin position="44"/>
        <end position="64"/>
    </location>
</feature>
<organism evidence="2 3">
    <name type="scientific">Paenibacillus illinoisensis</name>
    <dbReference type="NCBI Taxonomy" id="59845"/>
    <lineage>
        <taxon>Bacteria</taxon>
        <taxon>Bacillati</taxon>
        <taxon>Bacillota</taxon>
        <taxon>Bacilli</taxon>
        <taxon>Bacillales</taxon>
        <taxon>Paenibacillaceae</taxon>
        <taxon>Paenibacillus</taxon>
    </lineage>
</organism>
<keyword evidence="3" id="KW-1185">Reference proteome</keyword>
<comment type="caution">
    <text evidence="2">The sequence shown here is derived from an EMBL/GenBank/DDBJ whole genome shotgun (WGS) entry which is preliminary data.</text>
</comment>
<sequence length="88" mass="9971">MLDYSISLAIRGLLLIELAETWYNEQECFLSFCGVIHNAYTERAVAFFLIIALAAGLGGAERITAYMQFFVAMRAFIFKKSLEQIKHA</sequence>
<keyword evidence="1" id="KW-0472">Membrane</keyword>
<gene>
    <name evidence="2" type="ORF">ACINKY_04860</name>
</gene>
<keyword evidence="1" id="KW-1133">Transmembrane helix</keyword>
<reference evidence="2 3" key="1">
    <citation type="submission" date="2024-11" db="EMBL/GenBank/DDBJ databases">
        <title>Identification and Characterization of a Novel Fosfomycin Bacillithiol Transferase FosB8 in Paenibacillus illinoisensis.</title>
        <authorList>
            <person name="Lu W."/>
        </authorList>
    </citation>
    <scope>NUCLEOTIDE SEQUENCE [LARGE SCALE GENOMIC DNA]</scope>
    <source>
        <strain evidence="2 3">WP77</strain>
    </source>
</reference>